<reference evidence="1" key="1">
    <citation type="submission" date="2020-05" db="EMBL/GenBank/DDBJ databases">
        <title>Mycena genomes resolve the evolution of fungal bioluminescence.</title>
        <authorList>
            <person name="Tsai I.J."/>
        </authorList>
    </citation>
    <scope>NUCLEOTIDE SEQUENCE</scope>
    <source>
        <strain evidence="1">CCC161011</strain>
    </source>
</reference>
<proteinExistence type="predicted"/>
<name>A0A8H6YVE0_9AGAR</name>
<dbReference type="Proteomes" id="UP000620124">
    <property type="component" value="Unassembled WGS sequence"/>
</dbReference>
<dbReference type="OrthoDB" id="2913000at2759"/>
<accession>A0A8H6YVE0</accession>
<dbReference type="AlphaFoldDB" id="A0A8H6YVE0"/>
<sequence>MNETQAKLWQVLQRSYRVPVAPPTVPEEISGDPILPPELEREIFELAAAIPNYWTEQHVGDMALILPQVCRRAQSWIEPLIYERISLPPFNDRGDRILLFLRTIDSRPASFFAANVKYLYFDQTVQLPVIQRVLRVCTGVVSLGCYYPYSSLAPLLAPLPLERLLVSKLDLPSTPTHAPVWTASLTHLGLWRVLPPDPSVIFGALPALTHLAVDFNALRDSTMGTALARLLAAGPHLRCLVLATTGRVGRRVASRRLHGDRFSDPRFYMGDSIGTGWFKVRGVEDLFADAEGYLKRQVKS</sequence>
<organism evidence="1 2">
    <name type="scientific">Mycena venus</name>
    <dbReference type="NCBI Taxonomy" id="2733690"/>
    <lineage>
        <taxon>Eukaryota</taxon>
        <taxon>Fungi</taxon>
        <taxon>Dikarya</taxon>
        <taxon>Basidiomycota</taxon>
        <taxon>Agaricomycotina</taxon>
        <taxon>Agaricomycetes</taxon>
        <taxon>Agaricomycetidae</taxon>
        <taxon>Agaricales</taxon>
        <taxon>Marasmiineae</taxon>
        <taxon>Mycenaceae</taxon>
        <taxon>Mycena</taxon>
    </lineage>
</organism>
<protein>
    <submittedName>
        <fullName evidence="1">Zn(2)-C6 fungal-type domain-containing protein</fullName>
    </submittedName>
</protein>
<evidence type="ECO:0000313" key="1">
    <source>
        <dbReference type="EMBL" id="KAF7364565.1"/>
    </source>
</evidence>
<gene>
    <name evidence="1" type="ORF">MVEN_00325500</name>
</gene>
<comment type="caution">
    <text evidence="1">The sequence shown here is derived from an EMBL/GenBank/DDBJ whole genome shotgun (WGS) entry which is preliminary data.</text>
</comment>
<keyword evidence="2" id="KW-1185">Reference proteome</keyword>
<dbReference type="EMBL" id="JACAZI010000003">
    <property type="protein sequence ID" value="KAF7364565.1"/>
    <property type="molecule type" value="Genomic_DNA"/>
</dbReference>
<evidence type="ECO:0000313" key="2">
    <source>
        <dbReference type="Proteomes" id="UP000620124"/>
    </source>
</evidence>